<accession>A0A084GJQ8</accession>
<evidence type="ECO:0000313" key="1">
    <source>
        <dbReference type="EMBL" id="KEZ47570.1"/>
    </source>
</evidence>
<proteinExistence type="predicted"/>
<dbReference type="Proteomes" id="UP000028549">
    <property type="component" value="Unassembled WGS sequence"/>
</dbReference>
<dbReference type="EMBL" id="JNVC02000019">
    <property type="protein sequence ID" value="KEZ47570.1"/>
    <property type="molecule type" value="Genomic_DNA"/>
</dbReference>
<dbReference type="RefSeq" id="WP_029567128.1">
    <property type="nucleotide sequence ID" value="NZ_JNVC02000019.1"/>
</dbReference>
<gene>
    <name evidence="1" type="ORF">GS18_0219500</name>
</gene>
<protein>
    <submittedName>
        <fullName evidence="1">Uncharacterized protein</fullName>
    </submittedName>
</protein>
<sequence length="75" mass="8445">MVIGTIKRVRKKFGGTKNGYKDHQVREKKSLMAQKTIISTISREISKLDGTQKNEAQNSCASFFLSSIRNQLKNG</sequence>
<reference evidence="1 2" key="1">
    <citation type="journal article" date="2005" name="Int. J. Syst. Evol. Microbiol.">
        <title>Bacillus cibi sp. nov., isolated from jeotgal, a traditional Korean fermented seafood.</title>
        <authorList>
            <person name="Yoon J.H."/>
            <person name="Lee C.H."/>
            <person name="Oh T.K."/>
        </authorList>
    </citation>
    <scope>NUCLEOTIDE SEQUENCE [LARGE SCALE GENOMIC DNA]</scope>
    <source>
        <strain evidence="1 2">DSM 16189</strain>
    </source>
</reference>
<evidence type="ECO:0000313" key="2">
    <source>
        <dbReference type="Proteomes" id="UP000028549"/>
    </source>
</evidence>
<keyword evidence="2" id="KW-1185">Reference proteome</keyword>
<comment type="caution">
    <text evidence="1">The sequence shown here is derived from an EMBL/GenBank/DDBJ whole genome shotgun (WGS) entry which is preliminary data.</text>
</comment>
<organism evidence="1 2">
    <name type="scientific">Metabacillus indicus</name>
    <name type="common">Bacillus indicus</name>
    <dbReference type="NCBI Taxonomy" id="246786"/>
    <lineage>
        <taxon>Bacteria</taxon>
        <taxon>Bacillati</taxon>
        <taxon>Bacillota</taxon>
        <taxon>Bacilli</taxon>
        <taxon>Bacillales</taxon>
        <taxon>Bacillaceae</taxon>
        <taxon>Metabacillus</taxon>
    </lineage>
</organism>
<dbReference type="AlphaFoldDB" id="A0A084GJQ8"/>
<name>A0A084GJQ8_METID</name>